<evidence type="ECO:0000256" key="2">
    <source>
        <dbReference type="ARBA" id="ARBA00023125"/>
    </source>
</evidence>
<dbReference type="OrthoDB" id="508510at2"/>
<dbReference type="Gene3D" id="1.10.10.60">
    <property type="entry name" value="Homeodomain-like"/>
    <property type="match status" value="2"/>
</dbReference>
<comment type="caution">
    <text evidence="5">The sequence shown here is derived from an EMBL/GenBank/DDBJ whole genome shotgun (WGS) entry which is preliminary data.</text>
</comment>
<proteinExistence type="predicted"/>
<evidence type="ECO:0000259" key="4">
    <source>
        <dbReference type="PROSITE" id="PS01124"/>
    </source>
</evidence>
<evidence type="ECO:0000313" key="7">
    <source>
        <dbReference type="Proteomes" id="UP000053372"/>
    </source>
</evidence>
<evidence type="ECO:0000313" key="6">
    <source>
        <dbReference type="EMBL" id="KST64839.1"/>
    </source>
</evidence>
<gene>
    <name evidence="6" type="ORF">BC008_18665</name>
    <name evidence="5" type="ORF">BC008_37835</name>
</gene>
<dbReference type="SMART" id="SM00342">
    <property type="entry name" value="HTH_ARAC"/>
    <property type="match status" value="1"/>
</dbReference>
<organism evidence="5 7">
    <name type="scientific">Mastigocoleus testarum BC008</name>
    <dbReference type="NCBI Taxonomy" id="371196"/>
    <lineage>
        <taxon>Bacteria</taxon>
        <taxon>Bacillati</taxon>
        <taxon>Cyanobacteriota</taxon>
        <taxon>Cyanophyceae</taxon>
        <taxon>Nostocales</taxon>
        <taxon>Hapalosiphonaceae</taxon>
        <taxon>Mastigocoleus</taxon>
    </lineage>
</organism>
<name>A0A0V7ZCH9_9CYAN</name>
<evidence type="ECO:0000256" key="1">
    <source>
        <dbReference type="ARBA" id="ARBA00023015"/>
    </source>
</evidence>
<keyword evidence="2" id="KW-0238">DNA-binding</keyword>
<keyword evidence="7" id="KW-1185">Reference proteome</keyword>
<dbReference type="Proteomes" id="UP000053372">
    <property type="component" value="Unassembled WGS sequence"/>
</dbReference>
<dbReference type="InterPro" id="IPR018060">
    <property type="entry name" value="HTH_AraC"/>
</dbReference>
<evidence type="ECO:0000256" key="3">
    <source>
        <dbReference type="ARBA" id="ARBA00023163"/>
    </source>
</evidence>
<accession>A0A0V7ZCH9</accession>
<feature type="domain" description="HTH araC/xylS-type" evidence="4">
    <location>
        <begin position="68"/>
        <end position="166"/>
    </location>
</feature>
<dbReference type="Pfam" id="PF12833">
    <property type="entry name" value="HTH_18"/>
    <property type="match status" value="1"/>
</dbReference>
<dbReference type="InterPro" id="IPR009057">
    <property type="entry name" value="Homeodomain-like_sf"/>
</dbReference>
<dbReference type="PANTHER" id="PTHR43280:SF28">
    <property type="entry name" value="HTH-TYPE TRANSCRIPTIONAL ACTIVATOR RHAS"/>
    <property type="match status" value="1"/>
</dbReference>
<dbReference type="SUPFAM" id="SSF46689">
    <property type="entry name" value="Homeodomain-like"/>
    <property type="match status" value="2"/>
</dbReference>
<dbReference type="RefSeq" id="WP_027841916.1">
    <property type="nucleotide sequence ID" value="NZ_LMTZ01000117.1"/>
</dbReference>
<dbReference type="AlphaFoldDB" id="A0A0V7ZCH9"/>
<protein>
    <submittedName>
        <fullName evidence="5">AraC family transcriptional regulator</fullName>
    </submittedName>
</protein>
<sequence length="172" mass="19988">MDKVLLINDKSESKSLLIKSLEAAGFEIISVENGLISVDLPQDKLIPTEESKNSHTLNSIFPSIPRLYEVFEFIELNYHQPIKLKEVAQAVGYSSAYLTDLVRRMTGKTVNDWIVERRIVEARRLLLETEDSIEKIAVKVGYKNLNHFYCQFRDFYHKTPGSWRKQQLLKQE</sequence>
<evidence type="ECO:0000313" key="5">
    <source>
        <dbReference type="EMBL" id="KST62209.1"/>
    </source>
</evidence>
<dbReference type="EMBL" id="LMTZ01000117">
    <property type="protein sequence ID" value="KST64839.1"/>
    <property type="molecule type" value="Genomic_DNA"/>
</dbReference>
<keyword evidence="3" id="KW-0804">Transcription</keyword>
<dbReference type="PANTHER" id="PTHR43280">
    <property type="entry name" value="ARAC-FAMILY TRANSCRIPTIONAL REGULATOR"/>
    <property type="match status" value="1"/>
</dbReference>
<dbReference type="PROSITE" id="PS01124">
    <property type="entry name" value="HTH_ARAC_FAMILY_2"/>
    <property type="match status" value="1"/>
</dbReference>
<keyword evidence="1" id="KW-0805">Transcription regulation</keyword>
<dbReference type="EMBL" id="LMTZ01000162">
    <property type="protein sequence ID" value="KST62209.1"/>
    <property type="molecule type" value="Genomic_DNA"/>
</dbReference>
<dbReference type="GO" id="GO:0003700">
    <property type="term" value="F:DNA-binding transcription factor activity"/>
    <property type="evidence" value="ECO:0007669"/>
    <property type="project" value="InterPro"/>
</dbReference>
<dbReference type="GO" id="GO:0043565">
    <property type="term" value="F:sequence-specific DNA binding"/>
    <property type="evidence" value="ECO:0007669"/>
    <property type="project" value="InterPro"/>
</dbReference>
<reference evidence="5 7" key="1">
    <citation type="journal article" date="2015" name="Genome Announc.">
        <title>Draft Genome of the Euendolithic (true boring) Cyanobacterium Mastigocoleus testarum strain BC008.</title>
        <authorList>
            <person name="Guida B.S."/>
            <person name="Garcia-Pichel F."/>
        </authorList>
    </citation>
    <scope>NUCLEOTIDE SEQUENCE [LARGE SCALE GENOMIC DNA]</scope>
    <source>
        <strain evidence="5 7">BC008</strain>
    </source>
</reference>